<evidence type="ECO:0000313" key="1">
    <source>
        <dbReference type="EMBL" id="AWM64124.1"/>
    </source>
</evidence>
<proteinExistence type="predicted"/>
<protein>
    <submittedName>
        <fullName evidence="1">Uncharacterized protein</fullName>
    </submittedName>
</protein>
<name>A0A2U8T261_KLEPN</name>
<geneLocation type="plasmid" evidence="1">
    <name>pKPN-QL24</name>
</geneLocation>
<keyword evidence="1" id="KW-0614">Plasmid</keyword>
<dbReference type="EMBL" id="MH263654">
    <property type="protein sequence ID" value="AWM64124.1"/>
    <property type="molecule type" value="Genomic_DNA"/>
</dbReference>
<accession>A0A2U8T261</accession>
<dbReference type="AlphaFoldDB" id="A0A2U8T261"/>
<sequence>MHHHCIAFADEAQQPFKLGALGVLARSLIGEYLTDFDLLQLPIRVLVEAADADIANALTLQGASKGKSVRMKSITLGGLCQ</sequence>
<reference evidence="1" key="1">
    <citation type="submission" date="2018-04" db="EMBL/GenBank/DDBJ databases">
        <title>Outbreak of blaKPC-2 Positive Klebsiella pneumoniae ST11 in a neonate Unit in China.</title>
        <authorList>
            <person name="Dong D."/>
            <person name="Jia N."/>
            <person name="Zhang H."/>
            <person name="Zhao H."/>
            <person name="Liu Z."/>
            <person name="Zhu Y."/>
        </authorList>
    </citation>
    <scope>NUCLEOTIDE SEQUENCE</scope>
    <source>
        <strain evidence="1">QL24</strain>
        <plasmid evidence="1">pKPN-QL24</plasmid>
    </source>
</reference>
<organism evidence="1">
    <name type="scientific">Klebsiella pneumoniae</name>
    <dbReference type="NCBI Taxonomy" id="573"/>
    <lineage>
        <taxon>Bacteria</taxon>
        <taxon>Pseudomonadati</taxon>
        <taxon>Pseudomonadota</taxon>
        <taxon>Gammaproteobacteria</taxon>
        <taxon>Enterobacterales</taxon>
        <taxon>Enterobacteriaceae</taxon>
        <taxon>Klebsiella/Raoultella group</taxon>
        <taxon>Klebsiella</taxon>
        <taxon>Klebsiella pneumoniae complex</taxon>
    </lineage>
</organism>